<comment type="caution">
    <text evidence="2">The sequence shown here is derived from an EMBL/GenBank/DDBJ whole genome shotgun (WGS) entry which is preliminary data.</text>
</comment>
<proteinExistence type="predicted"/>
<sequence>MFLSKRKKFVFIAVVLSVGFVGINFLSDQYRFLAIGGLTALTTIFFVWSLWEGLGRNATLL</sequence>
<evidence type="ECO:0000313" key="2">
    <source>
        <dbReference type="EMBL" id="KKT33354.1"/>
    </source>
</evidence>
<evidence type="ECO:0000256" key="1">
    <source>
        <dbReference type="SAM" id="Phobius"/>
    </source>
</evidence>
<organism evidence="2 3">
    <name type="scientific">Candidatus Woesebacteria bacterium GW2011_GWB1_44_11b</name>
    <dbReference type="NCBI Taxonomy" id="1618580"/>
    <lineage>
        <taxon>Bacteria</taxon>
        <taxon>Candidatus Woeseibacteriota</taxon>
    </lineage>
</organism>
<keyword evidence="1" id="KW-0472">Membrane</keyword>
<gene>
    <name evidence="2" type="ORF">UW21_C0012G0014</name>
</gene>
<dbReference type="EMBL" id="LCHL01000012">
    <property type="protein sequence ID" value="KKT33354.1"/>
    <property type="molecule type" value="Genomic_DNA"/>
</dbReference>
<feature type="non-terminal residue" evidence="2">
    <location>
        <position position="61"/>
    </location>
</feature>
<protein>
    <submittedName>
        <fullName evidence="2">Uncharacterized protein</fullName>
    </submittedName>
</protein>
<keyword evidence="1" id="KW-0812">Transmembrane</keyword>
<dbReference type="AlphaFoldDB" id="A0A0G1JD90"/>
<evidence type="ECO:0000313" key="3">
    <source>
        <dbReference type="Proteomes" id="UP000034192"/>
    </source>
</evidence>
<feature type="transmembrane region" description="Helical" evidence="1">
    <location>
        <begin position="9"/>
        <end position="26"/>
    </location>
</feature>
<name>A0A0G1JD90_9BACT</name>
<dbReference type="Proteomes" id="UP000034192">
    <property type="component" value="Unassembled WGS sequence"/>
</dbReference>
<reference evidence="2 3" key="1">
    <citation type="journal article" date="2015" name="Nature">
        <title>rRNA introns, odd ribosomes, and small enigmatic genomes across a large radiation of phyla.</title>
        <authorList>
            <person name="Brown C.T."/>
            <person name="Hug L.A."/>
            <person name="Thomas B.C."/>
            <person name="Sharon I."/>
            <person name="Castelle C.J."/>
            <person name="Singh A."/>
            <person name="Wilkins M.J."/>
            <person name="Williams K.H."/>
            <person name="Banfield J.F."/>
        </authorList>
    </citation>
    <scope>NUCLEOTIDE SEQUENCE [LARGE SCALE GENOMIC DNA]</scope>
</reference>
<accession>A0A0G1JD90</accession>
<feature type="transmembrane region" description="Helical" evidence="1">
    <location>
        <begin position="32"/>
        <end position="51"/>
    </location>
</feature>
<keyword evidence="1" id="KW-1133">Transmembrane helix</keyword>